<dbReference type="PIRSF" id="PIRSF002457">
    <property type="entry name" value="DASS"/>
    <property type="match status" value="1"/>
</dbReference>
<keyword evidence="7 9" id="KW-0472">Membrane</keyword>
<dbReference type="NCBIfam" id="TIGR00785">
    <property type="entry name" value="dass"/>
    <property type="match status" value="1"/>
</dbReference>
<keyword evidence="11" id="KW-1185">Reference proteome</keyword>
<evidence type="ECO:0000256" key="3">
    <source>
        <dbReference type="ARBA" id="ARBA00007349"/>
    </source>
</evidence>
<comment type="similarity">
    <text evidence="3">Belongs to the SLC13A/DASS transporter (TC 2.A.47) family. DIT1 subfamily.</text>
</comment>
<sequence>MSTNANVVKSEPQKAGFDYWRKRAGIPLTIIIFTAVLMMPTPVGLTLAGKKALALLAALVTLYLTEPVELTVVSLMILPTAVFLGLGSTKVVLENFATSSIFLLVGATMMAAAMEKTRLAERFTYWLLSTIGCSARNISLGVTLANVALAFMVPSTTARTAILLPICLSIIHMYEKTGEYQKGQRLNFAISLLLTLAFTNSTISAGVLTATVPNPITVDFIAKAGTVITYMDWLMYGFPPAIVMTLFSWWYLRKVFKPEREEIPGGKELITQKLNDMGAMTSPEWRTLFVFLLVVALWATGGITKMDTTVACYLGVSLLFLPKFGVIKWKDTNRDSAYHILMMSGGALAVGEFLMKTGAAKWLANSVFHSLGLAGASSLVVIGAVLFIVQFSRIGFFGTTGLTVLFMPVLIALAATANLPAAAVALPAGMLIGGFPFLMFYNTISNILIFGTGYLTVGDFPKVGGVLCLVGVIVYTICATTYWRWLGLF</sequence>
<evidence type="ECO:0000313" key="11">
    <source>
        <dbReference type="Proteomes" id="UP000199520"/>
    </source>
</evidence>
<gene>
    <name evidence="10" type="ORF">SAMN04490355_101642</name>
</gene>
<dbReference type="AlphaFoldDB" id="A0A1I4K8S2"/>
<feature type="transmembrane region" description="Helical" evidence="9">
    <location>
        <begin position="26"/>
        <end position="48"/>
    </location>
</feature>
<feature type="transmembrane region" description="Helical" evidence="9">
    <location>
        <begin position="157"/>
        <end position="174"/>
    </location>
</feature>
<evidence type="ECO:0000256" key="2">
    <source>
        <dbReference type="ARBA" id="ARBA00006772"/>
    </source>
</evidence>
<comment type="subcellular location">
    <subcellularLocation>
        <location evidence="1">Membrane</location>
        <topology evidence="1">Multi-pass membrane protein</topology>
    </subcellularLocation>
</comment>
<dbReference type="EMBL" id="FOTS01000016">
    <property type="protein sequence ID" value="SFL74973.1"/>
    <property type="molecule type" value="Genomic_DNA"/>
</dbReference>
<dbReference type="GO" id="GO:0008514">
    <property type="term" value="F:organic anion transmembrane transporter activity"/>
    <property type="evidence" value="ECO:0007669"/>
    <property type="project" value="UniProtKB-ARBA"/>
</dbReference>
<comment type="similarity">
    <text evidence="2">Belongs to the SLC13A/DASS transporter (TC 2.A.47) family. NADC subfamily.</text>
</comment>
<keyword evidence="5 9" id="KW-0812">Transmembrane</keyword>
<feature type="transmembrane region" description="Helical" evidence="9">
    <location>
        <begin position="186"/>
        <end position="213"/>
    </location>
</feature>
<feature type="transmembrane region" description="Helical" evidence="9">
    <location>
        <begin position="396"/>
        <end position="415"/>
    </location>
</feature>
<feature type="transmembrane region" description="Helical" evidence="9">
    <location>
        <begin position="338"/>
        <end position="355"/>
    </location>
</feature>
<evidence type="ECO:0000256" key="7">
    <source>
        <dbReference type="ARBA" id="ARBA00023136"/>
    </source>
</evidence>
<evidence type="ECO:0000256" key="5">
    <source>
        <dbReference type="ARBA" id="ARBA00022692"/>
    </source>
</evidence>
<dbReference type="STRING" id="1123291.SAMN04490355_101642"/>
<feature type="transmembrane region" description="Helical" evidence="9">
    <location>
        <begin position="421"/>
        <end position="442"/>
    </location>
</feature>
<dbReference type="GO" id="GO:0005886">
    <property type="term" value="C:plasma membrane"/>
    <property type="evidence" value="ECO:0007669"/>
    <property type="project" value="TreeGrafter"/>
</dbReference>
<dbReference type="InterPro" id="IPR030676">
    <property type="entry name" value="CitT-rel"/>
</dbReference>
<feature type="transmembrane region" description="Helical" evidence="9">
    <location>
        <begin position="463"/>
        <end position="483"/>
    </location>
</feature>
<dbReference type="Pfam" id="PF00939">
    <property type="entry name" value="Na_sulph_symp"/>
    <property type="match status" value="1"/>
</dbReference>
<dbReference type="PANTHER" id="PTHR10283">
    <property type="entry name" value="SOLUTE CARRIER FAMILY 13 MEMBER"/>
    <property type="match status" value="1"/>
</dbReference>
<dbReference type="OrthoDB" id="9156049at2"/>
<feature type="transmembrane region" description="Helical" evidence="9">
    <location>
        <begin position="287"/>
        <end position="304"/>
    </location>
</feature>
<evidence type="ECO:0000256" key="6">
    <source>
        <dbReference type="ARBA" id="ARBA00022989"/>
    </source>
</evidence>
<feature type="transmembrane region" description="Helical" evidence="9">
    <location>
        <begin position="367"/>
        <end position="389"/>
    </location>
</feature>
<evidence type="ECO:0000256" key="8">
    <source>
        <dbReference type="ARBA" id="ARBA00031174"/>
    </source>
</evidence>
<name>A0A1I4K8S2_9FIRM</name>
<organism evidence="10 11">
    <name type="scientific">Pelosinus propionicus DSM 13327</name>
    <dbReference type="NCBI Taxonomy" id="1123291"/>
    <lineage>
        <taxon>Bacteria</taxon>
        <taxon>Bacillati</taxon>
        <taxon>Bacillota</taxon>
        <taxon>Negativicutes</taxon>
        <taxon>Selenomonadales</taxon>
        <taxon>Sporomusaceae</taxon>
        <taxon>Pelosinus</taxon>
    </lineage>
</organism>
<feature type="transmembrane region" description="Helical" evidence="9">
    <location>
        <begin position="310"/>
        <end position="326"/>
    </location>
</feature>
<accession>A0A1I4K8S2</accession>
<feature type="transmembrane region" description="Helical" evidence="9">
    <location>
        <begin position="96"/>
        <end position="113"/>
    </location>
</feature>
<dbReference type="InterPro" id="IPR001898">
    <property type="entry name" value="SLC13A/DASS"/>
</dbReference>
<feature type="transmembrane region" description="Helical" evidence="9">
    <location>
        <begin position="233"/>
        <end position="252"/>
    </location>
</feature>
<dbReference type="Proteomes" id="UP000199520">
    <property type="component" value="Unassembled WGS sequence"/>
</dbReference>
<feature type="transmembrane region" description="Helical" evidence="9">
    <location>
        <begin position="55"/>
        <end position="84"/>
    </location>
</feature>
<evidence type="ECO:0000256" key="1">
    <source>
        <dbReference type="ARBA" id="ARBA00004141"/>
    </source>
</evidence>
<evidence type="ECO:0000313" key="10">
    <source>
        <dbReference type="EMBL" id="SFL74973.1"/>
    </source>
</evidence>
<reference evidence="11" key="1">
    <citation type="submission" date="2016-10" db="EMBL/GenBank/DDBJ databases">
        <authorList>
            <person name="Varghese N."/>
            <person name="Submissions S."/>
        </authorList>
    </citation>
    <scope>NUCLEOTIDE SEQUENCE [LARGE SCALE GENOMIC DNA]</scope>
    <source>
        <strain evidence="11">DSM 13327</strain>
    </source>
</reference>
<evidence type="ECO:0000256" key="9">
    <source>
        <dbReference type="SAM" id="Phobius"/>
    </source>
</evidence>
<proteinExistence type="inferred from homology"/>
<dbReference type="GO" id="GO:1905039">
    <property type="term" value="P:carboxylic acid transmembrane transport"/>
    <property type="evidence" value="ECO:0007669"/>
    <property type="project" value="UniProtKB-ARBA"/>
</dbReference>
<keyword evidence="6 9" id="KW-1133">Transmembrane helix</keyword>
<evidence type="ECO:0000256" key="4">
    <source>
        <dbReference type="ARBA" id="ARBA00020150"/>
    </source>
</evidence>
<protein>
    <recommendedName>
        <fullName evidence="4">Sodium-dependent dicarboxylate transporter SdcS</fullName>
    </recommendedName>
    <alternativeName>
        <fullName evidence="8">Na(+)/dicarboxylate symporter</fullName>
    </alternativeName>
</protein>
<dbReference type="PANTHER" id="PTHR10283:SF82">
    <property type="entry name" value="SOLUTE CARRIER FAMILY 13 MEMBER 2"/>
    <property type="match status" value="1"/>
</dbReference>
<dbReference type="RefSeq" id="WP_090936386.1">
    <property type="nucleotide sequence ID" value="NZ_FOTS01000016.1"/>
</dbReference>